<gene>
    <name evidence="2" type="ORF">COU20_03005</name>
</gene>
<proteinExistence type="predicted"/>
<protein>
    <recommendedName>
        <fullName evidence="4">Prepilin-type N-terminal cleavage/methylation domain-containing protein</fullName>
    </recommendedName>
</protein>
<reference evidence="3" key="1">
    <citation type="submission" date="2017-09" db="EMBL/GenBank/DDBJ databases">
        <title>Depth-based differentiation of microbial function through sediment-hosted aquifers and enrichment of novel symbionts in the deep terrestrial subsurface.</title>
        <authorList>
            <person name="Probst A.J."/>
            <person name="Ladd B."/>
            <person name="Jarett J.K."/>
            <person name="Geller-Mcgrath D.E."/>
            <person name="Sieber C.M.K."/>
            <person name="Emerson J.B."/>
            <person name="Anantharaman K."/>
            <person name="Thomas B.C."/>
            <person name="Malmstrom R."/>
            <person name="Stieglmeier M."/>
            <person name="Klingl A."/>
            <person name="Woyke T."/>
            <person name="Ryan C.M."/>
            <person name="Banfield J.F."/>
        </authorList>
    </citation>
    <scope>NUCLEOTIDE SEQUENCE [LARGE SCALE GENOMIC DNA]</scope>
</reference>
<evidence type="ECO:0000313" key="3">
    <source>
        <dbReference type="Proteomes" id="UP000231379"/>
    </source>
</evidence>
<keyword evidence="1" id="KW-0472">Membrane</keyword>
<evidence type="ECO:0000313" key="2">
    <source>
        <dbReference type="EMBL" id="PIR82304.1"/>
    </source>
</evidence>
<keyword evidence="1" id="KW-1133">Transmembrane helix</keyword>
<comment type="caution">
    <text evidence="2">The sequence shown here is derived from an EMBL/GenBank/DDBJ whole genome shotgun (WGS) entry which is preliminary data.</text>
</comment>
<dbReference type="PROSITE" id="PS00409">
    <property type="entry name" value="PROKAR_NTER_METHYL"/>
    <property type="match status" value="1"/>
</dbReference>
<dbReference type="InterPro" id="IPR012902">
    <property type="entry name" value="N_methyl_site"/>
</dbReference>
<sequence length="192" mass="20622">MEHGTQDVKGAERGYTLVETVIVFGLFAFIAIVVIALIQGYGAFYRAHNSSVDVVRSASMVMNEVRTAALQASQAVSSHTFPEATVSTGENALVLQLPSIEENGAVIPGSFDYVAFHASGSDAYRLLDTAVGSTRHSGSKKLGSSVESLSFSYDNQTPSLITYIDAAVHTRADVSGRVVESELSQRIYLRNR</sequence>
<evidence type="ECO:0000256" key="1">
    <source>
        <dbReference type="SAM" id="Phobius"/>
    </source>
</evidence>
<keyword evidence="1" id="KW-0812">Transmembrane</keyword>
<dbReference type="Proteomes" id="UP000231379">
    <property type="component" value="Unassembled WGS sequence"/>
</dbReference>
<feature type="transmembrane region" description="Helical" evidence="1">
    <location>
        <begin position="20"/>
        <end position="38"/>
    </location>
</feature>
<accession>A0A2H0U7B5</accession>
<dbReference type="AlphaFoldDB" id="A0A2H0U7B5"/>
<dbReference type="EMBL" id="PFBM01000018">
    <property type="protein sequence ID" value="PIR82304.1"/>
    <property type="molecule type" value="Genomic_DNA"/>
</dbReference>
<organism evidence="2 3">
    <name type="scientific">Candidatus Kaiserbacteria bacterium CG10_big_fil_rev_8_21_14_0_10_59_10</name>
    <dbReference type="NCBI Taxonomy" id="1974612"/>
    <lineage>
        <taxon>Bacteria</taxon>
        <taxon>Candidatus Kaiseribacteriota</taxon>
    </lineage>
</organism>
<name>A0A2H0U7B5_9BACT</name>
<evidence type="ECO:0008006" key="4">
    <source>
        <dbReference type="Google" id="ProtNLM"/>
    </source>
</evidence>